<dbReference type="PANTHER" id="PTHR19378">
    <property type="entry name" value="GOLGIN- RELATED"/>
    <property type="match status" value="1"/>
</dbReference>
<name>A0AAW1TGV3_9CHLO</name>
<organism evidence="3 4">
    <name type="scientific">Apatococcus fuscideae</name>
    <dbReference type="NCBI Taxonomy" id="2026836"/>
    <lineage>
        <taxon>Eukaryota</taxon>
        <taxon>Viridiplantae</taxon>
        <taxon>Chlorophyta</taxon>
        <taxon>core chlorophytes</taxon>
        <taxon>Trebouxiophyceae</taxon>
        <taxon>Chlorellales</taxon>
        <taxon>Chlorellaceae</taxon>
        <taxon>Apatococcus</taxon>
    </lineage>
</organism>
<feature type="coiled-coil region" evidence="1">
    <location>
        <begin position="382"/>
        <end position="413"/>
    </location>
</feature>
<keyword evidence="4" id="KW-1185">Reference proteome</keyword>
<evidence type="ECO:0000313" key="3">
    <source>
        <dbReference type="EMBL" id="KAK9868116.1"/>
    </source>
</evidence>
<feature type="compositionally biased region" description="Low complexity" evidence="2">
    <location>
        <begin position="267"/>
        <end position="277"/>
    </location>
</feature>
<evidence type="ECO:0000256" key="1">
    <source>
        <dbReference type="SAM" id="Coils"/>
    </source>
</evidence>
<dbReference type="GO" id="GO:0005815">
    <property type="term" value="C:microtubule organizing center"/>
    <property type="evidence" value="ECO:0007669"/>
    <property type="project" value="TreeGrafter"/>
</dbReference>
<reference evidence="3 4" key="1">
    <citation type="journal article" date="2024" name="Nat. Commun.">
        <title>Phylogenomics reveals the evolutionary origins of lichenization in chlorophyte algae.</title>
        <authorList>
            <person name="Puginier C."/>
            <person name="Libourel C."/>
            <person name="Otte J."/>
            <person name="Skaloud P."/>
            <person name="Haon M."/>
            <person name="Grisel S."/>
            <person name="Petersen M."/>
            <person name="Berrin J.G."/>
            <person name="Delaux P.M."/>
            <person name="Dal Grande F."/>
            <person name="Keller J."/>
        </authorList>
    </citation>
    <scope>NUCLEOTIDE SEQUENCE [LARGE SCALE GENOMIC DNA]</scope>
    <source>
        <strain evidence="3 4">SAG 2523</strain>
    </source>
</reference>
<evidence type="ECO:0000313" key="4">
    <source>
        <dbReference type="Proteomes" id="UP001485043"/>
    </source>
</evidence>
<proteinExistence type="predicted"/>
<dbReference type="EMBL" id="JALJOV010000044">
    <property type="protein sequence ID" value="KAK9868116.1"/>
    <property type="molecule type" value="Genomic_DNA"/>
</dbReference>
<keyword evidence="1" id="KW-0175">Coiled coil</keyword>
<dbReference type="GO" id="GO:0072686">
    <property type="term" value="C:mitotic spindle"/>
    <property type="evidence" value="ECO:0007669"/>
    <property type="project" value="TreeGrafter"/>
</dbReference>
<dbReference type="InterPro" id="IPR026206">
    <property type="entry name" value="HAUS3"/>
</dbReference>
<dbReference type="GO" id="GO:0031023">
    <property type="term" value="P:microtubule organizing center organization"/>
    <property type="evidence" value="ECO:0007669"/>
    <property type="project" value="TreeGrafter"/>
</dbReference>
<accession>A0AAW1TGV3</accession>
<comment type="caution">
    <text evidence="3">The sequence shown here is derived from an EMBL/GenBank/DDBJ whole genome shotgun (WGS) entry which is preliminary data.</text>
</comment>
<dbReference type="PANTHER" id="PTHR19378:SF0">
    <property type="entry name" value="HAUS AUGMIN-LIKE COMPLEX SUBUNIT 3"/>
    <property type="match status" value="1"/>
</dbReference>
<evidence type="ECO:0000256" key="2">
    <source>
        <dbReference type="SAM" id="MobiDB-lite"/>
    </source>
</evidence>
<gene>
    <name evidence="3" type="ORF">WJX84_001173</name>
</gene>
<protein>
    <submittedName>
        <fullName evidence="3">Uncharacterized protein</fullName>
    </submittedName>
</protein>
<sequence>MRSASGARALAMASSIGSYTNAEEQFLEDLIANTLPAADLRPGLQMGIGMGSSRQKHEEEVAELERLGWVSGLSTQQQIMAEAWQIKQEALLSFYEDTLKTLAADKASPKHALDQMMCKAGSLDDLEAEKQRLLQHDLPRLCSELASLQDTPILEADYEAKLARQQHRLDETARLQELLDAQSKRQAAARAELDREAADCQRLQHTLGLAVQHAADVKAAVQARQGLTWAMDPESAQQALRNNWLALLDDSTCSLAEPGPVSNTPHSAASSAAASSSVDMQTATKLTEPSTSRFVFLAEEMLPGSQPDVEAGKVPQVPLEAWQSSLTEQADQVCKAAEEFMEHDSLSGLLGLSQLLQHLLSPEISLAELLKQEEICLRPSEAEDAMQQLDKANVKVANALQRLIQEKAELDRR</sequence>
<feature type="region of interest" description="Disordered" evidence="2">
    <location>
        <begin position="256"/>
        <end position="277"/>
    </location>
</feature>
<dbReference type="AlphaFoldDB" id="A0AAW1TGV3"/>
<dbReference type="Proteomes" id="UP001485043">
    <property type="component" value="Unassembled WGS sequence"/>
</dbReference>
<dbReference type="GO" id="GO:0070652">
    <property type="term" value="C:HAUS complex"/>
    <property type="evidence" value="ECO:0007669"/>
    <property type="project" value="InterPro"/>
</dbReference>
<dbReference type="GO" id="GO:0051225">
    <property type="term" value="P:spindle assembly"/>
    <property type="evidence" value="ECO:0007669"/>
    <property type="project" value="InterPro"/>
</dbReference>